<organism evidence="4 6">
    <name type="scientific">Zhongshania aliphaticivorans</name>
    <dbReference type="NCBI Taxonomy" id="1470434"/>
    <lineage>
        <taxon>Bacteria</taxon>
        <taxon>Pseudomonadati</taxon>
        <taxon>Pseudomonadota</taxon>
        <taxon>Gammaproteobacteria</taxon>
        <taxon>Cellvibrionales</taxon>
        <taxon>Spongiibacteraceae</taxon>
        <taxon>Zhongshania</taxon>
    </lineage>
</organism>
<evidence type="ECO:0000259" key="3">
    <source>
        <dbReference type="PROSITE" id="PS50937"/>
    </source>
</evidence>
<evidence type="ECO:0000256" key="2">
    <source>
        <dbReference type="SAM" id="Coils"/>
    </source>
</evidence>
<evidence type="ECO:0000313" key="6">
    <source>
        <dbReference type="Proteomes" id="UP000435877"/>
    </source>
</evidence>
<accession>A0A5S9NT30</accession>
<sequence length="136" mass="16124">MMANKTYSISDLASDFDVTTRTIRFYEEKGLLNPQRNGQTRIYSPADRIKLKLILRGKRLGLSLEESKDIIEMYHPEHDNSPQLLKLIEKIRERRRLLEQQHKQQLQDLEDMIDELNEAEERCQEALTVMNKPQKN</sequence>
<keyword evidence="1" id="KW-0238">DNA-binding</keyword>
<keyword evidence="2" id="KW-0175">Coiled coil</keyword>
<evidence type="ECO:0000313" key="4">
    <source>
        <dbReference type="EMBL" id="CAA0093822.1"/>
    </source>
</evidence>
<proteinExistence type="predicted"/>
<dbReference type="EMBL" id="CACSIK010000001">
    <property type="protein sequence ID" value="CAA0093822.1"/>
    <property type="molecule type" value="Genomic_DNA"/>
</dbReference>
<dbReference type="EMBL" id="CACSIM010000004">
    <property type="protein sequence ID" value="CAA0111875.1"/>
    <property type="molecule type" value="Genomic_DNA"/>
</dbReference>
<evidence type="ECO:0000256" key="1">
    <source>
        <dbReference type="ARBA" id="ARBA00023125"/>
    </source>
</evidence>
<dbReference type="Proteomes" id="UP000435877">
    <property type="component" value="Unassembled WGS sequence"/>
</dbReference>
<gene>
    <name evidence="4" type="primary">cueR_2</name>
    <name evidence="5" type="synonym">cueR_3</name>
    <name evidence="4" type="ORF">IHBHHGIJ_02534</name>
    <name evidence="5" type="ORF">KFEGEMFD_02721</name>
</gene>
<evidence type="ECO:0000313" key="7">
    <source>
        <dbReference type="Proteomes" id="UP000439591"/>
    </source>
</evidence>
<dbReference type="GO" id="GO:0003677">
    <property type="term" value="F:DNA binding"/>
    <property type="evidence" value="ECO:0007669"/>
    <property type="project" value="UniProtKB-KW"/>
</dbReference>
<dbReference type="Gene3D" id="1.10.1660.10">
    <property type="match status" value="1"/>
</dbReference>
<protein>
    <submittedName>
        <fullName evidence="4">HTH-type transcriptional regulator CueR</fullName>
    </submittedName>
</protein>
<dbReference type="SUPFAM" id="SSF46955">
    <property type="entry name" value="Putative DNA-binding domain"/>
    <property type="match status" value="1"/>
</dbReference>
<dbReference type="CDD" id="cd04776">
    <property type="entry name" value="HTH_GnyR"/>
    <property type="match status" value="1"/>
</dbReference>
<dbReference type="PANTHER" id="PTHR30204:SF58">
    <property type="entry name" value="HTH-TYPE TRANSCRIPTIONAL REGULATOR YFMP"/>
    <property type="match status" value="1"/>
</dbReference>
<feature type="domain" description="HTH merR-type" evidence="3">
    <location>
        <begin position="6"/>
        <end position="73"/>
    </location>
</feature>
<evidence type="ECO:0000313" key="5">
    <source>
        <dbReference type="EMBL" id="CAA0111875.1"/>
    </source>
</evidence>
<name>A0A5S9NT30_9GAMM</name>
<dbReference type="Proteomes" id="UP000439591">
    <property type="component" value="Unassembled WGS sequence"/>
</dbReference>
<dbReference type="Pfam" id="PF13411">
    <property type="entry name" value="MerR_1"/>
    <property type="match status" value="1"/>
</dbReference>
<dbReference type="InterPro" id="IPR047057">
    <property type="entry name" value="MerR_fam"/>
</dbReference>
<feature type="coiled-coil region" evidence="2">
    <location>
        <begin position="88"/>
        <end position="129"/>
    </location>
</feature>
<dbReference type="InterPro" id="IPR000551">
    <property type="entry name" value="MerR-type_HTH_dom"/>
</dbReference>
<dbReference type="PANTHER" id="PTHR30204">
    <property type="entry name" value="REDOX-CYCLING DRUG-SENSING TRANSCRIPTIONAL ACTIVATOR SOXR"/>
    <property type="match status" value="1"/>
</dbReference>
<keyword evidence="6" id="KW-1185">Reference proteome</keyword>
<reference evidence="6 7" key="1">
    <citation type="submission" date="2019-11" db="EMBL/GenBank/DDBJ databases">
        <authorList>
            <person name="Holert J."/>
        </authorList>
    </citation>
    <scope>NUCLEOTIDE SEQUENCE [LARGE SCALE GENOMIC DNA]</scope>
    <source>
        <strain evidence="5">BC3_2A</strain>
        <strain evidence="4">SB11_1A</strain>
    </source>
</reference>
<dbReference type="SMART" id="SM00422">
    <property type="entry name" value="HTH_MERR"/>
    <property type="match status" value="1"/>
</dbReference>
<dbReference type="InterPro" id="IPR009061">
    <property type="entry name" value="DNA-bd_dom_put_sf"/>
</dbReference>
<dbReference type="PROSITE" id="PS50937">
    <property type="entry name" value="HTH_MERR_2"/>
    <property type="match status" value="1"/>
</dbReference>
<dbReference type="AlphaFoldDB" id="A0A5S9NT30"/>
<dbReference type="GO" id="GO:0003700">
    <property type="term" value="F:DNA-binding transcription factor activity"/>
    <property type="evidence" value="ECO:0007669"/>
    <property type="project" value="InterPro"/>
</dbReference>